<name>A0A3S5XZU5_9MOLU</name>
<dbReference type="Proteomes" id="UP000232226">
    <property type="component" value="Chromosome"/>
</dbReference>
<dbReference type="AlphaFoldDB" id="A0A3S5XZU5"/>
<sequence>MRKTVRLVILLLVVAVIYFGYSAWIDSVAIYNIGAVQLGSGTNWNKTLDELLAVAGITNSAQIDNLLQAAGSSLTAKDILVATPISVFAEGTENGKAFLTSSAFTLGGATNVEFIKILINAANDKAGAGTYVLNGFMAANSLLKTLLDPFKMILVGGVFAMFVPLTKQLLFGTVIGMKSYMKNRQSNVLYNYQKTISFTEGLQAKLAEGNFDAVKADYAAYSGLAFKPEFLNIMMDEICSVLIKEGDVTVFAEAAGVVTESIKEMYEKERRRSINGRGDELFFDLKRGYEYCATGSKYSIAYHKALQNKADNNLGWKIYSLEIFKFNFFLVAMFIPAVIISAFVGGLINGLVSNLTGDVRTLAVAATFFISWVILTIIAHSLMIFRNEQYKNIKNILVKPAIIFYSLYVLTFITISAGIVGVSKVNIVAPGSSSQIWVWFSAVAYLVLSTSLIFYVIATLVDSFKQHKTLSKKLLVDGIILPMIAWTIATVSNFMALYGPDGHSLQSIFSAINGVTLVGFWIYLSISSFLINNLISPNMARELRKAVEADALKNAKAKKSTKSTKATK</sequence>
<feature type="transmembrane region" description="Helical" evidence="1">
    <location>
        <begin position="397"/>
        <end position="421"/>
    </location>
</feature>
<feature type="transmembrane region" description="Helical" evidence="1">
    <location>
        <begin position="474"/>
        <end position="496"/>
    </location>
</feature>
<reference evidence="2 3" key="1">
    <citation type="submission" date="2017-10" db="EMBL/GenBank/DDBJ databases">
        <title>Complete Genome Sequence of Mesoplasma entomophilum.</title>
        <authorList>
            <person name="Knight T.F."/>
            <person name="Citino T."/>
            <person name="Rubinstein R."/>
            <person name="Neuschaefer Z."/>
        </authorList>
    </citation>
    <scope>NUCLEOTIDE SEQUENCE [LARGE SCALE GENOMIC DNA]</scope>
    <source>
        <strain evidence="2 3">TAC</strain>
    </source>
</reference>
<feature type="transmembrane region" description="Helical" evidence="1">
    <location>
        <begin position="7"/>
        <end position="25"/>
    </location>
</feature>
<organism evidence="2 3">
    <name type="scientific">Mesoplasma entomophilum</name>
    <dbReference type="NCBI Taxonomy" id="2149"/>
    <lineage>
        <taxon>Bacteria</taxon>
        <taxon>Bacillati</taxon>
        <taxon>Mycoplasmatota</taxon>
        <taxon>Mollicutes</taxon>
        <taxon>Entomoplasmatales</taxon>
        <taxon>Entomoplasmataceae</taxon>
        <taxon>Mesoplasma</taxon>
    </lineage>
</organism>
<evidence type="ECO:0000313" key="3">
    <source>
        <dbReference type="Proteomes" id="UP000232226"/>
    </source>
</evidence>
<feature type="transmembrane region" description="Helical" evidence="1">
    <location>
        <begin position="326"/>
        <end position="350"/>
    </location>
</feature>
<evidence type="ECO:0000313" key="2">
    <source>
        <dbReference type="EMBL" id="ATQ35665.1"/>
    </source>
</evidence>
<gene>
    <name evidence="2" type="ORF">CS528_02740</name>
</gene>
<keyword evidence="3" id="KW-1185">Reference proteome</keyword>
<keyword evidence="1" id="KW-0472">Membrane</keyword>
<dbReference type="KEGG" id="ment:CS528_02740"/>
<keyword evidence="1" id="KW-0812">Transmembrane</keyword>
<feature type="transmembrane region" description="Helical" evidence="1">
    <location>
        <begin position="436"/>
        <end position="462"/>
    </location>
</feature>
<proteinExistence type="predicted"/>
<accession>A0A3S5XZU5</accession>
<dbReference type="EMBL" id="CP024411">
    <property type="protein sequence ID" value="ATQ35665.1"/>
    <property type="molecule type" value="Genomic_DNA"/>
</dbReference>
<dbReference type="RefSeq" id="WP_099651337.1">
    <property type="nucleotide sequence ID" value="NZ_CP024411.1"/>
</dbReference>
<feature type="transmembrane region" description="Helical" evidence="1">
    <location>
        <begin position="152"/>
        <end position="175"/>
    </location>
</feature>
<feature type="transmembrane region" description="Helical" evidence="1">
    <location>
        <begin position="362"/>
        <end position="385"/>
    </location>
</feature>
<feature type="transmembrane region" description="Helical" evidence="1">
    <location>
        <begin position="508"/>
        <end position="535"/>
    </location>
</feature>
<evidence type="ECO:0000256" key="1">
    <source>
        <dbReference type="SAM" id="Phobius"/>
    </source>
</evidence>
<protein>
    <submittedName>
        <fullName evidence="2">Uncharacterized protein</fullName>
    </submittedName>
</protein>
<keyword evidence="1" id="KW-1133">Transmembrane helix</keyword>